<feature type="compositionally biased region" description="Basic and acidic residues" evidence="1">
    <location>
        <begin position="67"/>
        <end position="83"/>
    </location>
</feature>
<feature type="compositionally biased region" description="Basic and acidic residues" evidence="1">
    <location>
        <begin position="30"/>
        <end position="39"/>
    </location>
</feature>
<dbReference type="AlphaFoldDB" id="A0A4D6NKL4"/>
<keyword evidence="3" id="KW-1185">Reference proteome</keyword>
<dbReference type="Proteomes" id="UP000501690">
    <property type="component" value="Linkage Group LG11"/>
</dbReference>
<sequence>MCIRDRGNTGSRLSEIPRAWASCLLAQHKCSDPHSEGRTAPRAVSSGTEWQNRERSGLLPNPNDTENTNHERKEHELRSDLREQGLSSSLKEGDLRANPSRAFRESKGKD</sequence>
<evidence type="ECO:0000313" key="3">
    <source>
        <dbReference type="Proteomes" id="UP000501690"/>
    </source>
</evidence>
<accession>A0A4D6NKL4</accession>
<evidence type="ECO:0000256" key="1">
    <source>
        <dbReference type="SAM" id="MobiDB-lite"/>
    </source>
</evidence>
<organism evidence="2 3">
    <name type="scientific">Vigna unguiculata</name>
    <name type="common">Cowpea</name>
    <dbReference type="NCBI Taxonomy" id="3917"/>
    <lineage>
        <taxon>Eukaryota</taxon>
        <taxon>Viridiplantae</taxon>
        <taxon>Streptophyta</taxon>
        <taxon>Embryophyta</taxon>
        <taxon>Tracheophyta</taxon>
        <taxon>Spermatophyta</taxon>
        <taxon>Magnoliopsida</taxon>
        <taxon>eudicotyledons</taxon>
        <taxon>Gunneridae</taxon>
        <taxon>Pentapetalae</taxon>
        <taxon>rosids</taxon>
        <taxon>fabids</taxon>
        <taxon>Fabales</taxon>
        <taxon>Fabaceae</taxon>
        <taxon>Papilionoideae</taxon>
        <taxon>50 kb inversion clade</taxon>
        <taxon>NPAAA clade</taxon>
        <taxon>indigoferoid/millettioid clade</taxon>
        <taxon>Phaseoleae</taxon>
        <taxon>Vigna</taxon>
    </lineage>
</organism>
<gene>
    <name evidence="2" type="ORF">DEO72_LG11g1332</name>
</gene>
<evidence type="ECO:0000313" key="2">
    <source>
        <dbReference type="EMBL" id="QCE14333.1"/>
    </source>
</evidence>
<protein>
    <submittedName>
        <fullName evidence="2">Uncharacterized protein</fullName>
    </submittedName>
</protein>
<dbReference type="EMBL" id="CP039355">
    <property type="protein sequence ID" value="QCE14333.1"/>
    <property type="molecule type" value="Genomic_DNA"/>
</dbReference>
<name>A0A4D6NKL4_VIGUN</name>
<proteinExistence type="predicted"/>
<feature type="region of interest" description="Disordered" evidence="1">
    <location>
        <begin position="30"/>
        <end position="110"/>
    </location>
</feature>
<reference evidence="2 3" key="1">
    <citation type="submission" date="2019-04" db="EMBL/GenBank/DDBJ databases">
        <title>An improved genome assembly and genetic linkage map for asparagus bean, Vigna unguiculata ssp. sesquipedialis.</title>
        <authorList>
            <person name="Xia Q."/>
            <person name="Zhang R."/>
            <person name="Dong Y."/>
        </authorList>
    </citation>
    <scope>NUCLEOTIDE SEQUENCE [LARGE SCALE GENOMIC DNA]</scope>
    <source>
        <tissue evidence="2">Leaf</tissue>
    </source>
</reference>